<dbReference type="RefSeq" id="WP_094485192.1">
    <property type="nucleotide sequence ID" value="NZ_NOXX01000134.1"/>
</dbReference>
<accession>A0A256A2W6</accession>
<name>A0A256A2W6_9FLAO</name>
<dbReference type="OrthoDB" id="5290748at2"/>
<evidence type="ECO:0000313" key="2">
    <source>
        <dbReference type="EMBL" id="OYQ48187.1"/>
    </source>
</evidence>
<dbReference type="AlphaFoldDB" id="A0A256A2W6"/>
<dbReference type="InterPro" id="IPR023875">
    <property type="entry name" value="DNA_repair_put"/>
</dbReference>
<evidence type="ECO:0000259" key="1">
    <source>
        <dbReference type="Pfam" id="PF13566"/>
    </source>
</evidence>
<reference evidence="2 3" key="1">
    <citation type="submission" date="2017-07" db="EMBL/GenBank/DDBJ databases">
        <title>Flavobacterium cyanobacteriorum sp. nov., isolated from cyanobacterial aggregates in a eutrophic lake.</title>
        <authorList>
            <person name="Cai H."/>
        </authorList>
    </citation>
    <scope>NUCLEOTIDE SEQUENCE [LARGE SCALE GENOMIC DNA]</scope>
    <source>
        <strain evidence="2 3">TH167</strain>
    </source>
</reference>
<dbReference type="Pfam" id="PF13566">
    <property type="entry name" value="DUF4130"/>
    <property type="match status" value="1"/>
</dbReference>
<dbReference type="Proteomes" id="UP000216035">
    <property type="component" value="Unassembled WGS sequence"/>
</dbReference>
<gene>
    <name evidence="2" type="ORF">CHX27_02520</name>
</gene>
<comment type="caution">
    <text evidence="2">The sequence shown here is derived from an EMBL/GenBank/DDBJ whole genome shotgun (WGS) entry which is preliminary data.</text>
</comment>
<sequence>MTILVFDSSFEGILSAVFDKYERKFKDVKLESESKHQPQLLADIHHVQTTDEKASRVWNALQKKLSVTWQQRLYCCFLSELEEAFQNILEFICYCFDSAENIENNYGHPALMALTKIDKSVSRERHRMKAFIRFEETADGLFYAGVEPDFNVIPLVIYFFKNRYADQKWIIYDLKRNYGFYYDLNQVTEVVFEHAPKMKDKELLHEKENLYALLWNDYFKSTNIPARKNMKLHLQHVPRRYWKYLTEKRMN</sequence>
<proteinExistence type="predicted"/>
<feature type="domain" description="DUF4130" evidence="1">
    <location>
        <begin position="83"/>
        <end position="247"/>
    </location>
</feature>
<organism evidence="2 3">
    <name type="scientific">Flavobacterium aurantiibacter</name>
    <dbReference type="NCBI Taxonomy" id="2023067"/>
    <lineage>
        <taxon>Bacteria</taxon>
        <taxon>Pseudomonadati</taxon>
        <taxon>Bacteroidota</taxon>
        <taxon>Flavobacteriia</taxon>
        <taxon>Flavobacteriales</taxon>
        <taxon>Flavobacteriaceae</taxon>
        <taxon>Flavobacterium</taxon>
    </lineage>
</organism>
<dbReference type="InterPro" id="IPR025404">
    <property type="entry name" value="DUF4130"/>
</dbReference>
<protein>
    <submittedName>
        <fullName evidence="2">DNA metabolism protein</fullName>
    </submittedName>
</protein>
<dbReference type="NCBIfam" id="TIGR03915">
    <property type="entry name" value="SAM_7_link_chp"/>
    <property type="match status" value="1"/>
</dbReference>
<evidence type="ECO:0000313" key="3">
    <source>
        <dbReference type="Proteomes" id="UP000216035"/>
    </source>
</evidence>
<keyword evidence="3" id="KW-1185">Reference proteome</keyword>
<dbReference type="EMBL" id="NOXX01000134">
    <property type="protein sequence ID" value="OYQ48187.1"/>
    <property type="molecule type" value="Genomic_DNA"/>
</dbReference>